<dbReference type="Proteomes" id="UP000326396">
    <property type="component" value="Linkage Group LG14"/>
</dbReference>
<organism evidence="1 2">
    <name type="scientific">Mikania micrantha</name>
    <name type="common">bitter vine</name>
    <dbReference type="NCBI Taxonomy" id="192012"/>
    <lineage>
        <taxon>Eukaryota</taxon>
        <taxon>Viridiplantae</taxon>
        <taxon>Streptophyta</taxon>
        <taxon>Embryophyta</taxon>
        <taxon>Tracheophyta</taxon>
        <taxon>Spermatophyta</taxon>
        <taxon>Magnoliopsida</taxon>
        <taxon>eudicotyledons</taxon>
        <taxon>Gunneridae</taxon>
        <taxon>Pentapetalae</taxon>
        <taxon>asterids</taxon>
        <taxon>campanulids</taxon>
        <taxon>Asterales</taxon>
        <taxon>Asteraceae</taxon>
        <taxon>Asteroideae</taxon>
        <taxon>Heliantheae alliance</taxon>
        <taxon>Eupatorieae</taxon>
        <taxon>Mikania</taxon>
    </lineage>
</organism>
<accession>A0A5N6P489</accession>
<keyword evidence="2" id="KW-1185">Reference proteome</keyword>
<evidence type="ECO:0000313" key="1">
    <source>
        <dbReference type="EMBL" id="KAD5960409.1"/>
    </source>
</evidence>
<name>A0A5N6P489_9ASTR</name>
<dbReference type="AlphaFoldDB" id="A0A5N6P489"/>
<protein>
    <submittedName>
        <fullName evidence="1">Uncharacterized protein</fullName>
    </submittedName>
</protein>
<evidence type="ECO:0000313" key="2">
    <source>
        <dbReference type="Proteomes" id="UP000326396"/>
    </source>
</evidence>
<reference evidence="1 2" key="1">
    <citation type="submission" date="2019-05" db="EMBL/GenBank/DDBJ databases">
        <title>Mikania micrantha, genome provides insights into the molecular mechanism of rapid growth.</title>
        <authorList>
            <person name="Liu B."/>
        </authorList>
    </citation>
    <scope>NUCLEOTIDE SEQUENCE [LARGE SCALE GENOMIC DNA]</scope>
    <source>
        <strain evidence="1">NLD-2019</strain>
        <tissue evidence="1">Leaf</tissue>
    </source>
</reference>
<dbReference type="EMBL" id="SZYD01000006">
    <property type="protein sequence ID" value="KAD5960409.1"/>
    <property type="molecule type" value="Genomic_DNA"/>
</dbReference>
<sequence>MMFAVIEGMCHHGRWGYGIRQGWLGAEETAEERCLSGIRVAAQNACISFVVCRGDGGGDVPKETEAVG</sequence>
<gene>
    <name evidence="1" type="ORF">E3N88_11881</name>
</gene>
<comment type="caution">
    <text evidence="1">The sequence shown here is derived from an EMBL/GenBank/DDBJ whole genome shotgun (WGS) entry which is preliminary data.</text>
</comment>
<proteinExistence type="predicted"/>